<feature type="non-terminal residue" evidence="1">
    <location>
        <position position="1"/>
    </location>
</feature>
<evidence type="ECO:0000313" key="1">
    <source>
        <dbReference type="EMBL" id="CAH7671651.1"/>
    </source>
</evidence>
<gene>
    <name evidence="1" type="ORF">PPACK8108_LOCUS6449</name>
</gene>
<dbReference type="Proteomes" id="UP001153365">
    <property type="component" value="Unassembled WGS sequence"/>
</dbReference>
<protein>
    <submittedName>
        <fullName evidence="1">Expressed protein</fullName>
    </submittedName>
</protein>
<reference evidence="1" key="1">
    <citation type="submission" date="2022-06" db="EMBL/GenBank/DDBJ databases">
        <authorList>
            <consortium name="SYNGENTA / RWTH Aachen University"/>
        </authorList>
    </citation>
    <scope>NUCLEOTIDE SEQUENCE</scope>
</reference>
<feature type="non-terminal residue" evidence="1">
    <location>
        <position position="52"/>
    </location>
</feature>
<name>A0AAV0ARB5_PHAPC</name>
<comment type="caution">
    <text evidence="1">The sequence shown here is derived from an EMBL/GenBank/DDBJ whole genome shotgun (WGS) entry which is preliminary data.</text>
</comment>
<sequence>SPVFELLSTNHNRVVRKVLELNELKKWTQCLSKLTPGQRRIQIDEIFGTAGL</sequence>
<dbReference type="AlphaFoldDB" id="A0AAV0ARB5"/>
<evidence type="ECO:0000313" key="2">
    <source>
        <dbReference type="Proteomes" id="UP001153365"/>
    </source>
</evidence>
<organism evidence="1 2">
    <name type="scientific">Phakopsora pachyrhizi</name>
    <name type="common">Asian soybean rust disease fungus</name>
    <dbReference type="NCBI Taxonomy" id="170000"/>
    <lineage>
        <taxon>Eukaryota</taxon>
        <taxon>Fungi</taxon>
        <taxon>Dikarya</taxon>
        <taxon>Basidiomycota</taxon>
        <taxon>Pucciniomycotina</taxon>
        <taxon>Pucciniomycetes</taxon>
        <taxon>Pucciniales</taxon>
        <taxon>Phakopsoraceae</taxon>
        <taxon>Phakopsora</taxon>
    </lineage>
</organism>
<keyword evidence="2" id="KW-1185">Reference proteome</keyword>
<dbReference type="EMBL" id="CALTRL010001231">
    <property type="protein sequence ID" value="CAH7671651.1"/>
    <property type="molecule type" value="Genomic_DNA"/>
</dbReference>
<proteinExistence type="predicted"/>
<accession>A0AAV0ARB5</accession>